<feature type="region of interest" description="Disordered" evidence="1">
    <location>
        <begin position="1"/>
        <end position="23"/>
    </location>
</feature>
<evidence type="ECO:0000313" key="3">
    <source>
        <dbReference type="Proteomes" id="UP000003288"/>
    </source>
</evidence>
<dbReference type="Proteomes" id="UP000003288">
    <property type="component" value="Unassembled WGS sequence"/>
</dbReference>
<comment type="caution">
    <text evidence="2">The sequence shown here is derived from an EMBL/GenBank/DDBJ whole genome shotgun (WGS) entry which is preliminary data.</text>
</comment>
<dbReference type="EMBL" id="ABCJ01000021">
    <property type="protein sequence ID" value="EDM22861.1"/>
    <property type="molecule type" value="Genomic_DNA"/>
</dbReference>
<evidence type="ECO:0000256" key="1">
    <source>
        <dbReference type="SAM" id="MobiDB-lite"/>
    </source>
</evidence>
<sequence>MRRSKALKLRDNRRLKRKRRVRG</sequence>
<gene>
    <name evidence="2" type="primary">rplF</name>
    <name evidence="2" type="ORF">CMTB2_04147</name>
</gene>
<keyword evidence="2" id="KW-0687">Ribonucleoprotein</keyword>
<reference evidence="2 3" key="1">
    <citation type="journal article" date="2011" name="Stand. Genomic Sci.">
        <title>Draft genome sequence of Caminibacter mediatlanticus strain TB-2, an epsilonproteobacterium isolated from a deep-sea hydrothermal vent.</title>
        <authorList>
            <person name="Giovannelli D."/>
            <person name="Ferriera S."/>
            <person name="Johnson J."/>
            <person name="Kravitz S."/>
            <person name="Perez-Rodriguez I."/>
            <person name="Ricci J."/>
            <person name="O'Brien C."/>
            <person name="Voordeckers J.W."/>
            <person name="Bini E."/>
            <person name="Vetriani C."/>
        </authorList>
    </citation>
    <scope>NUCLEOTIDE SEQUENCE [LARGE SCALE GENOMIC DNA]</scope>
    <source>
        <strain evidence="2 3">TB-2</strain>
    </source>
</reference>
<organism evidence="2 3">
    <name type="scientific">Caminibacter mediatlanticus TB-2</name>
    <dbReference type="NCBI Taxonomy" id="391592"/>
    <lineage>
        <taxon>Bacteria</taxon>
        <taxon>Pseudomonadati</taxon>
        <taxon>Campylobacterota</taxon>
        <taxon>Epsilonproteobacteria</taxon>
        <taxon>Nautiliales</taxon>
        <taxon>Nautiliaceae</taxon>
        <taxon>Caminibacter</taxon>
    </lineage>
</organism>
<keyword evidence="2" id="KW-0689">Ribosomal protein</keyword>
<dbReference type="AlphaFoldDB" id="A0AAI9AFV4"/>
<feature type="non-terminal residue" evidence="2">
    <location>
        <position position="23"/>
    </location>
</feature>
<dbReference type="GO" id="GO:0005840">
    <property type="term" value="C:ribosome"/>
    <property type="evidence" value="ECO:0007669"/>
    <property type="project" value="UniProtKB-KW"/>
</dbReference>
<proteinExistence type="predicted"/>
<name>A0AAI9AFV4_9BACT</name>
<evidence type="ECO:0000313" key="2">
    <source>
        <dbReference type="EMBL" id="EDM22861.1"/>
    </source>
</evidence>
<protein>
    <submittedName>
        <fullName evidence="2">50S ribosomal protein L6</fullName>
    </submittedName>
</protein>
<accession>A0AAI9AFV4</accession>